<dbReference type="OrthoDB" id="210579at2"/>
<feature type="chain" id="PRO_5022214070" evidence="2">
    <location>
        <begin position="23"/>
        <end position="276"/>
    </location>
</feature>
<evidence type="ECO:0000256" key="2">
    <source>
        <dbReference type="SAM" id="SignalP"/>
    </source>
</evidence>
<organism evidence="3 4">
    <name type="scientific">Stratiformator vulcanicus</name>
    <dbReference type="NCBI Taxonomy" id="2527980"/>
    <lineage>
        <taxon>Bacteria</taxon>
        <taxon>Pseudomonadati</taxon>
        <taxon>Planctomycetota</taxon>
        <taxon>Planctomycetia</taxon>
        <taxon>Planctomycetales</taxon>
        <taxon>Planctomycetaceae</taxon>
        <taxon>Stratiformator</taxon>
    </lineage>
</organism>
<sequence precursor="true">MTHTLKRLARGAFFAIVAGCYAASPAAAQGLIWYPPKEDGAEFRYEGTFEQTNFEPNSVEDTFTWDRRLTIRTFGPVDADFDGKTQPCWWLEFKLETGKISETGIDTGPAGPVLSKVLVPESAIRDQPVDELGLPVSFLPIVRGYIRVGNGPVQELEAKAFQVFPRLATLRHYRPTELTKGSESTIDTPAGSFTATEYEADSNVESRDFQVKNQATLFVSPEAGVGPVRWSSRTERSRKESTQPRATFELKSRTSETMELRNIGTALQSELITPGE</sequence>
<dbReference type="Proteomes" id="UP000317318">
    <property type="component" value="Chromosome"/>
</dbReference>
<feature type="region of interest" description="Disordered" evidence="1">
    <location>
        <begin position="226"/>
        <end position="246"/>
    </location>
</feature>
<feature type="compositionally biased region" description="Basic and acidic residues" evidence="1">
    <location>
        <begin position="232"/>
        <end position="246"/>
    </location>
</feature>
<accession>A0A517R4F3</accession>
<dbReference type="RefSeq" id="WP_145364786.1">
    <property type="nucleotide sequence ID" value="NZ_CP036268.1"/>
</dbReference>
<evidence type="ECO:0000256" key="1">
    <source>
        <dbReference type="SAM" id="MobiDB-lite"/>
    </source>
</evidence>
<keyword evidence="4" id="KW-1185">Reference proteome</keyword>
<evidence type="ECO:0000313" key="3">
    <source>
        <dbReference type="EMBL" id="QDT38703.1"/>
    </source>
</evidence>
<name>A0A517R4F3_9PLAN</name>
<reference evidence="3 4" key="1">
    <citation type="submission" date="2019-02" db="EMBL/GenBank/DDBJ databases">
        <title>Deep-cultivation of Planctomycetes and their phenomic and genomic characterization uncovers novel biology.</title>
        <authorList>
            <person name="Wiegand S."/>
            <person name="Jogler M."/>
            <person name="Boedeker C."/>
            <person name="Pinto D."/>
            <person name="Vollmers J."/>
            <person name="Rivas-Marin E."/>
            <person name="Kohn T."/>
            <person name="Peeters S.H."/>
            <person name="Heuer A."/>
            <person name="Rast P."/>
            <person name="Oberbeckmann S."/>
            <person name="Bunk B."/>
            <person name="Jeske O."/>
            <person name="Meyerdierks A."/>
            <person name="Storesund J.E."/>
            <person name="Kallscheuer N."/>
            <person name="Luecker S."/>
            <person name="Lage O.M."/>
            <person name="Pohl T."/>
            <person name="Merkel B.J."/>
            <person name="Hornburger P."/>
            <person name="Mueller R.-W."/>
            <person name="Bruemmer F."/>
            <person name="Labrenz M."/>
            <person name="Spormann A.M."/>
            <person name="Op den Camp H."/>
            <person name="Overmann J."/>
            <person name="Amann R."/>
            <person name="Jetten M.S.M."/>
            <person name="Mascher T."/>
            <person name="Medema M.H."/>
            <person name="Devos D.P."/>
            <person name="Kaster A.-K."/>
            <person name="Ovreas L."/>
            <person name="Rohde M."/>
            <person name="Galperin M.Y."/>
            <person name="Jogler C."/>
        </authorList>
    </citation>
    <scope>NUCLEOTIDE SEQUENCE [LARGE SCALE GENOMIC DNA]</scope>
    <source>
        <strain evidence="3 4">Pan189</strain>
    </source>
</reference>
<gene>
    <name evidence="3" type="ORF">Pan189_30990</name>
</gene>
<evidence type="ECO:0000313" key="4">
    <source>
        <dbReference type="Proteomes" id="UP000317318"/>
    </source>
</evidence>
<dbReference type="AlphaFoldDB" id="A0A517R4F3"/>
<keyword evidence="2" id="KW-0732">Signal</keyword>
<proteinExistence type="predicted"/>
<protein>
    <submittedName>
        <fullName evidence="3">Uncharacterized protein</fullName>
    </submittedName>
</protein>
<feature type="signal peptide" evidence="2">
    <location>
        <begin position="1"/>
        <end position="22"/>
    </location>
</feature>
<dbReference type="KEGG" id="svp:Pan189_30990"/>
<dbReference type="EMBL" id="CP036268">
    <property type="protein sequence ID" value="QDT38703.1"/>
    <property type="molecule type" value="Genomic_DNA"/>
</dbReference>